<keyword evidence="7" id="KW-0051">Antiviral defense</keyword>
<evidence type="ECO:0000313" key="12">
    <source>
        <dbReference type="Proteomes" id="UP000886934"/>
    </source>
</evidence>
<evidence type="ECO:0000256" key="4">
    <source>
        <dbReference type="ARBA" id="ARBA00022723"/>
    </source>
</evidence>
<evidence type="ECO:0000259" key="10">
    <source>
        <dbReference type="PROSITE" id="PS50878"/>
    </source>
</evidence>
<evidence type="ECO:0000256" key="3">
    <source>
        <dbReference type="ARBA" id="ARBA00022695"/>
    </source>
</evidence>
<evidence type="ECO:0000256" key="8">
    <source>
        <dbReference type="ARBA" id="ARBA00034120"/>
    </source>
</evidence>
<evidence type="ECO:0000313" key="11">
    <source>
        <dbReference type="EMBL" id="GJA64359.1"/>
    </source>
</evidence>
<dbReference type="InterPro" id="IPR000477">
    <property type="entry name" value="RT_dom"/>
</dbReference>
<comment type="similarity">
    <text evidence="8">Belongs to the bacterial reverse transcriptase family.</text>
</comment>
<dbReference type="EMBL" id="BPNN01000047">
    <property type="protein sequence ID" value="GJA64359.1"/>
    <property type="molecule type" value="Genomic_DNA"/>
</dbReference>
<dbReference type="GO" id="GO:0051607">
    <property type="term" value="P:defense response to virus"/>
    <property type="evidence" value="ECO:0007669"/>
    <property type="project" value="UniProtKB-KW"/>
</dbReference>
<accession>A0AA37FUT0</accession>
<dbReference type="InterPro" id="IPR051083">
    <property type="entry name" value="GrpII_Intron_Splice-Mob/Def"/>
</dbReference>
<evidence type="ECO:0000256" key="1">
    <source>
        <dbReference type="ARBA" id="ARBA00012493"/>
    </source>
</evidence>
<dbReference type="AlphaFoldDB" id="A0AA37FUT0"/>
<feature type="domain" description="Reverse transcriptase" evidence="10">
    <location>
        <begin position="18"/>
        <end position="240"/>
    </location>
</feature>
<dbReference type="InterPro" id="IPR043502">
    <property type="entry name" value="DNA/RNA_pol_sf"/>
</dbReference>
<dbReference type="GO" id="GO:0003723">
    <property type="term" value="F:RNA binding"/>
    <property type="evidence" value="ECO:0007669"/>
    <property type="project" value="InterPro"/>
</dbReference>
<dbReference type="PANTHER" id="PTHR34047:SF7">
    <property type="entry name" value="RNA-DIRECTED DNA POLYMERASE"/>
    <property type="match status" value="1"/>
</dbReference>
<dbReference type="Proteomes" id="UP000886934">
    <property type="component" value="Unassembled WGS sequence"/>
</dbReference>
<gene>
    <name evidence="11" type="ORF">KAM351_29700</name>
</gene>
<name>A0AA37FUT0_AERCA</name>
<dbReference type="InterPro" id="IPR000123">
    <property type="entry name" value="Reverse_transcriptase_msDNA"/>
</dbReference>
<protein>
    <recommendedName>
        <fullName evidence="1">RNA-directed DNA polymerase</fullName>
        <ecNumber evidence="1">2.7.7.49</ecNumber>
    </recommendedName>
</protein>
<evidence type="ECO:0000256" key="5">
    <source>
        <dbReference type="ARBA" id="ARBA00022842"/>
    </source>
</evidence>
<dbReference type="RefSeq" id="WP_223924872.1">
    <property type="nucleotide sequence ID" value="NZ_BPND01000053.1"/>
</dbReference>
<dbReference type="NCBIfam" id="NF038233">
    <property type="entry name" value="retron_St85_RT"/>
    <property type="match status" value="1"/>
</dbReference>
<dbReference type="EC" id="2.7.7.49" evidence="1"/>
<evidence type="ECO:0000256" key="2">
    <source>
        <dbReference type="ARBA" id="ARBA00022679"/>
    </source>
</evidence>
<keyword evidence="6 11" id="KW-0695">RNA-directed DNA polymerase</keyword>
<keyword evidence="2" id="KW-0808">Transferase</keyword>
<dbReference type="PRINTS" id="PR00866">
    <property type="entry name" value="RNADNAPOLMS"/>
</dbReference>
<comment type="catalytic activity">
    <reaction evidence="9">
        <text>DNA(n) + a 2'-deoxyribonucleoside 5'-triphosphate = DNA(n+1) + diphosphate</text>
        <dbReference type="Rhea" id="RHEA:22508"/>
        <dbReference type="Rhea" id="RHEA-COMP:17339"/>
        <dbReference type="Rhea" id="RHEA-COMP:17340"/>
        <dbReference type="ChEBI" id="CHEBI:33019"/>
        <dbReference type="ChEBI" id="CHEBI:61560"/>
        <dbReference type="ChEBI" id="CHEBI:173112"/>
        <dbReference type="EC" id="2.7.7.49"/>
    </reaction>
</comment>
<evidence type="ECO:0000256" key="6">
    <source>
        <dbReference type="ARBA" id="ARBA00022918"/>
    </source>
</evidence>
<dbReference type="GO" id="GO:0046872">
    <property type="term" value="F:metal ion binding"/>
    <property type="evidence" value="ECO:0007669"/>
    <property type="project" value="UniProtKB-KW"/>
</dbReference>
<keyword evidence="3" id="KW-0548">Nucleotidyltransferase</keyword>
<dbReference type="Pfam" id="PF00078">
    <property type="entry name" value="RVT_1"/>
    <property type="match status" value="1"/>
</dbReference>
<proteinExistence type="inferred from homology"/>
<evidence type="ECO:0000256" key="9">
    <source>
        <dbReference type="ARBA" id="ARBA00048173"/>
    </source>
</evidence>
<keyword evidence="4" id="KW-0479">Metal-binding</keyword>
<dbReference type="PANTHER" id="PTHR34047">
    <property type="entry name" value="NUCLEAR INTRON MATURASE 1, MITOCHONDRIAL-RELATED"/>
    <property type="match status" value="1"/>
</dbReference>
<dbReference type="SUPFAM" id="SSF56672">
    <property type="entry name" value="DNA/RNA polymerases"/>
    <property type="match status" value="1"/>
</dbReference>
<organism evidence="11 12">
    <name type="scientific">Aeromonas caviae</name>
    <name type="common">Aeromonas punctata</name>
    <dbReference type="NCBI Taxonomy" id="648"/>
    <lineage>
        <taxon>Bacteria</taxon>
        <taxon>Pseudomonadati</taxon>
        <taxon>Pseudomonadota</taxon>
        <taxon>Gammaproteobacteria</taxon>
        <taxon>Aeromonadales</taxon>
        <taxon>Aeromonadaceae</taxon>
        <taxon>Aeromonas</taxon>
    </lineage>
</organism>
<dbReference type="CDD" id="cd03487">
    <property type="entry name" value="RT_Bac_retron_II"/>
    <property type="match status" value="1"/>
</dbReference>
<sequence length="318" mass="36446">MSNESITEIICKSLSLLAHELLIKAMKAPLSYRIYTIPKRSGGKRTIAQPTAEVKKIQRCIVKTVLDPLPTSDISTAYKRDISIKNNAEKHLGKKFILKMDFKDFFPSIHPEDLIKSLERNNIRLSSVDRKILILFLFRRNKYGRFELSVGAPSSPIVSNIVMYEFDMAVKGYCEKHDIVFTRYADDLTFSSNSIDELKATPAIIKNNLMLMDSPKLSINEKKTHLVSKGRSQRVTGVTLTHDNKLSIGRNLRKKIRAMLHLYKNNKLDLNDIPYLHGIISHMRNIEPEYFNKLLESYGDVLFKDLAKVSFNVSKVKK</sequence>
<comment type="caution">
    <text evidence="11">The sequence shown here is derived from an EMBL/GenBank/DDBJ whole genome shotgun (WGS) entry which is preliminary data.</text>
</comment>
<keyword evidence="5" id="KW-0460">Magnesium</keyword>
<dbReference type="PROSITE" id="PS50878">
    <property type="entry name" value="RT_POL"/>
    <property type="match status" value="1"/>
</dbReference>
<evidence type="ECO:0000256" key="7">
    <source>
        <dbReference type="ARBA" id="ARBA00023118"/>
    </source>
</evidence>
<reference evidence="11" key="1">
    <citation type="submission" date="2021-07" db="EMBL/GenBank/DDBJ databases">
        <title>Draft genome sequence of carbapenem-resistant Aeromonas spp. in Japan.</title>
        <authorList>
            <person name="Maehana S."/>
            <person name="Suzuki M."/>
            <person name="Kitasato H."/>
        </authorList>
    </citation>
    <scope>NUCLEOTIDE SEQUENCE</scope>
    <source>
        <strain evidence="11">KAM351</strain>
    </source>
</reference>
<dbReference type="GO" id="GO:0003964">
    <property type="term" value="F:RNA-directed DNA polymerase activity"/>
    <property type="evidence" value="ECO:0007669"/>
    <property type="project" value="UniProtKB-KW"/>
</dbReference>